<organism evidence="1 2">
    <name type="scientific">Klebsiella michiganensis</name>
    <dbReference type="NCBI Taxonomy" id="1134687"/>
    <lineage>
        <taxon>Bacteria</taxon>
        <taxon>Pseudomonadati</taxon>
        <taxon>Pseudomonadota</taxon>
        <taxon>Gammaproteobacteria</taxon>
        <taxon>Enterobacterales</taxon>
        <taxon>Enterobacteriaceae</taxon>
        <taxon>Klebsiella/Raoultella group</taxon>
        <taxon>Klebsiella</taxon>
    </lineage>
</organism>
<gene>
    <name evidence="1" type="ORF">NCTC11694_00076</name>
</gene>
<proteinExistence type="predicted"/>
<sequence>MRDQEKADQINPLFAELHRAADVGDWHMFVNLMGGPLAKRCDLPLRTYYEYRPEENSYGEFLRVIKGLSMPLISIPPVITRLREFRIVKKSSEGAERLDDCCLSFDLKARPRPLGPVSITVLGLKNNQIRKSRNNMRSVK</sequence>
<dbReference type="AlphaFoldDB" id="A0A7H4LS13"/>
<evidence type="ECO:0000313" key="1">
    <source>
        <dbReference type="EMBL" id="STR38939.1"/>
    </source>
</evidence>
<accession>A0A7H4LS13</accession>
<dbReference type="EMBL" id="UGJR01000002">
    <property type="protein sequence ID" value="STR38939.1"/>
    <property type="molecule type" value="Genomic_DNA"/>
</dbReference>
<reference evidence="1 2" key="1">
    <citation type="submission" date="2018-06" db="EMBL/GenBank/DDBJ databases">
        <authorList>
            <consortium name="Pathogen Informatics"/>
            <person name="Doyle S."/>
        </authorList>
    </citation>
    <scope>NUCLEOTIDE SEQUENCE [LARGE SCALE GENOMIC DNA]</scope>
    <source>
        <strain evidence="1 2">NCTC11694</strain>
    </source>
</reference>
<comment type="caution">
    <text evidence="1">The sequence shown here is derived from an EMBL/GenBank/DDBJ whole genome shotgun (WGS) entry which is preliminary data.</text>
</comment>
<evidence type="ECO:0000313" key="2">
    <source>
        <dbReference type="Proteomes" id="UP000255050"/>
    </source>
</evidence>
<dbReference type="Proteomes" id="UP000255050">
    <property type="component" value="Unassembled WGS sequence"/>
</dbReference>
<name>A0A7H4LS13_9ENTR</name>
<protein>
    <submittedName>
        <fullName evidence="1">Gp36</fullName>
    </submittedName>
</protein>